<dbReference type="PANTHER" id="PTHR11431:SF47">
    <property type="entry name" value="FERRITIN LIGHT CHAIN"/>
    <property type="match status" value="1"/>
</dbReference>
<dbReference type="InterPro" id="IPR012347">
    <property type="entry name" value="Ferritin-like"/>
</dbReference>
<dbReference type="GO" id="GO:0008199">
    <property type="term" value="F:ferric iron binding"/>
    <property type="evidence" value="ECO:0007669"/>
    <property type="project" value="InterPro"/>
</dbReference>
<keyword evidence="7" id="KW-1185">Reference proteome</keyword>
<reference evidence="7" key="1">
    <citation type="journal article" date="2013" name="Science">
        <title>Comparative analysis of bat genomes provides insight into the evolution of flight and immunity.</title>
        <authorList>
            <person name="Zhang G."/>
            <person name="Cowled C."/>
            <person name="Shi Z."/>
            <person name="Huang Z."/>
            <person name="Bishop-Lilly K.A."/>
            <person name="Fang X."/>
            <person name="Wynne J.W."/>
            <person name="Xiong Z."/>
            <person name="Baker M.L."/>
            <person name="Zhao W."/>
            <person name="Tachedjian M."/>
            <person name="Zhu Y."/>
            <person name="Zhou P."/>
            <person name="Jiang X."/>
            <person name="Ng J."/>
            <person name="Yang L."/>
            <person name="Wu L."/>
            <person name="Xiao J."/>
            <person name="Feng Y."/>
            <person name="Chen Y."/>
            <person name="Sun X."/>
            <person name="Zhang Y."/>
            <person name="Marsh G.A."/>
            <person name="Crameri G."/>
            <person name="Broder C.C."/>
            <person name="Frey K.G."/>
            <person name="Wang L.F."/>
            <person name="Wang J."/>
        </authorList>
    </citation>
    <scope>NUCLEOTIDE SEQUENCE [LARGE SCALE GENOMIC DNA]</scope>
</reference>
<dbReference type="GO" id="GO:0006826">
    <property type="term" value="P:iron ion transport"/>
    <property type="evidence" value="ECO:0007669"/>
    <property type="project" value="InterPro"/>
</dbReference>
<feature type="domain" description="Ferritin-like diiron" evidence="5">
    <location>
        <begin position="7"/>
        <end position="106"/>
    </location>
</feature>
<dbReference type="Gene3D" id="1.20.1260.10">
    <property type="match status" value="1"/>
</dbReference>
<keyword evidence="4" id="KW-0409">Iron storage</keyword>
<protein>
    <recommendedName>
        <fullName evidence="4">Ferritin</fullName>
    </recommendedName>
</protein>
<evidence type="ECO:0000256" key="3">
    <source>
        <dbReference type="ARBA" id="ARBA00047045"/>
    </source>
</evidence>
<name>L5M4T5_MYODS</name>
<dbReference type="InterPro" id="IPR009040">
    <property type="entry name" value="Ferritin-like_diiron"/>
</dbReference>
<dbReference type="Proteomes" id="UP000010556">
    <property type="component" value="Unassembled WGS sequence"/>
</dbReference>
<dbReference type="InterPro" id="IPR001519">
    <property type="entry name" value="Ferritin"/>
</dbReference>
<evidence type="ECO:0000256" key="4">
    <source>
        <dbReference type="RuleBase" id="RU361145"/>
    </source>
</evidence>
<sequence>MSSQIRWNYSTQVEAAVNHLANLYRHTFHTYLSRGFYFHGDDVALEDMGHLFRELAEKKCEGAGSLLKLQNKHSGRILFQDVLEPPQDEWAKLRTPWKPPWPGRGT</sequence>
<accession>L5M4T5</accession>
<evidence type="ECO:0000313" key="6">
    <source>
        <dbReference type="EMBL" id="ELK33386.1"/>
    </source>
</evidence>
<gene>
    <name evidence="6" type="ORF">MDA_GLEAN10014204</name>
</gene>
<keyword evidence="4" id="KW-0479">Metal-binding</keyword>
<proteinExistence type="inferred from homology"/>
<comment type="subunit">
    <text evidence="3">Oligomer of 24 subunits. There are two types of subunits: L (light) chain and H (heavy) chain. The major chain can be light or heavy, depending on the species and tissue type. The functional molecule forms a roughly spherical shell with a diameter of 12 nm and contains a central cavity into which the insoluble mineral iron core is deposited. Interacts with NCOA4.</text>
</comment>
<comment type="function">
    <text evidence="2">Stores iron in a soluble, non-toxic, readily available form. Important for iron homeostasis. Iron is taken up in the ferrous form and deposited as ferric hydroxides after oxidation. Also plays a role in delivery of iron to cells. Mediates iron uptake in capsule cells of the developing kidney. Delivery to lysosomes by the cargo receptor NCOA4 for autophagic degradation and release or iron.</text>
</comment>
<evidence type="ECO:0000256" key="1">
    <source>
        <dbReference type="ARBA" id="ARBA00044942"/>
    </source>
</evidence>
<organism evidence="6 7">
    <name type="scientific">Myotis davidii</name>
    <name type="common">David's myotis</name>
    <dbReference type="NCBI Taxonomy" id="225400"/>
    <lineage>
        <taxon>Eukaryota</taxon>
        <taxon>Metazoa</taxon>
        <taxon>Chordata</taxon>
        <taxon>Craniata</taxon>
        <taxon>Vertebrata</taxon>
        <taxon>Euteleostomi</taxon>
        <taxon>Mammalia</taxon>
        <taxon>Eutheria</taxon>
        <taxon>Laurasiatheria</taxon>
        <taxon>Chiroptera</taxon>
        <taxon>Yangochiroptera</taxon>
        <taxon>Vespertilionidae</taxon>
        <taxon>Myotis</taxon>
    </lineage>
</organism>
<evidence type="ECO:0000256" key="2">
    <source>
        <dbReference type="ARBA" id="ARBA00045578"/>
    </source>
</evidence>
<dbReference type="PANTHER" id="PTHR11431">
    <property type="entry name" value="FERRITIN"/>
    <property type="match status" value="1"/>
</dbReference>
<keyword evidence="4" id="KW-0408">Iron</keyword>
<dbReference type="EMBL" id="KB104380">
    <property type="protein sequence ID" value="ELK33386.1"/>
    <property type="molecule type" value="Genomic_DNA"/>
</dbReference>
<comment type="similarity">
    <text evidence="4">Belongs to the ferritin family.</text>
</comment>
<dbReference type="GO" id="GO:0044754">
    <property type="term" value="C:autolysosome"/>
    <property type="evidence" value="ECO:0007669"/>
    <property type="project" value="UniProtKB-SubCell"/>
</dbReference>
<dbReference type="InterPro" id="IPR009078">
    <property type="entry name" value="Ferritin-like_SF"/>
</dbReference>
<evidence type="ECO:0000313" key="7">
    <source>
        <dbReference type="Proteomes" id="UP000010556"/>
    </source>
</evidence>
<dbReference type="GO" id="GO:0008198">
    <property type="term" value="F:ferrous iron binding"/>
    <property type="evidence" value="ECO:0007669"/>
    <property type="project" value="TreeGrafter"/>
</dbReference>
<dbReference type="PROSITE" id="PS50905">
    <property type="entry name" value="FERRITIN_LIKE"/>
    <property type="match status" value="1"/>
</dbReference>
<dbReference type="SUPFAM" id="SSF47240">
    <property type="entry name" value="Ferritin-like"/>
    <property type="match status" value="1"/>
</dbReference>
<evidence type="ECO:0000259" key="5">
    <source>
        <dbReference type="PROSITE" id="PS50905"/>
    </source>
</evidence>
<dbReference type="GO" id="GO:0006879">
    <property type="term" value="P:intracellular iron ion homeostasis"/>
    <property type="evidence" value="ECO:0007669"/>
    <property type="project" value="UniProtKB-KW"/>
</dbReference>
<comment type="subcellular location">
    <subcellularLocation>
        <location evidence="1">Autolysosome</location>
    </subcellularLocation>
</comment>
<dbReference type="AlphaFoldDB" id="L5M4T5"/>